<sequence length="240" mass="25638">MDVASPEFWVAVLQIIAIDIVLGGDNAVVIALACRRLPEKQRNLGIFWGVFGAIALRVVLVFFALNLLAIPFLKILAAVLLLWIGTRLLQPEPANNGHHIDASTTLLGAIKTIIIADAVMSLDNVIAIAGAARDSLSLVVFGLVVSVPIIVLGSKLVMKLMDRFPITIFIGAGLLGWIAGDMSVTDAVSKEWVNTNAGYLHWLAPVCGALLVVTTGRWFASRAKTKTAPVDLADDINKPL</sequence>
<evidence type="ECO:0000256" key="6">
    <source>
        <dbReference type="SAM" id="Phobius"/>
    </source>
</evidence>
<gene>
    <name evidence="7" type="ORF">SAMN05216386_1912</name>
</gene>
<reference evidence="8" key="1">
    <citation type="submission" date="2016-10" db="EMBL/GenBank/DDBJ databases">
        <authorList>
            <person name="Varghese N."/>
        </authorList>
    </citation>
    <scope>NUCLEOTIDE SEQUENCE [LARGE SCALE GENOMIC DNA]</scope>
    <source>
        <strain evidence="8">Nsp8</strain>
    </source>
</reference>
<feature type="transmembrane region" description="Helical" evidence="6">
    <location>
        <begin position="12"/>
        <end position="34"/>
    </location>
</feature>
<dbReference type="EMBL" id="FOVJ01000003">
    <property type="protein sequence ID" value="SFN80630.1"/>
    <property type="molecule type" value="Genomic_DNA"/>
</dbReference>
<feature type="transmembrane region" description="Helical" evidence="6">
    <location>
        <begin position="46"/>
        <end position="65"/>
    </location>
</feature>
<feature type="transmembrane region" description="Helical" evidence="6">
    <location>
        <begin position="109"/>
        <end position="129"/>
    </location>
</feature>
<dbReference type="InterPro" id="IPR022301">
    <property type="entry name" value="Integral_membrane_YjbE"/>
</dbReference>
<dbReference type="AlphaFoldDB" id="A0A1I5C0Q6"/>
<dbReference type="PANTHER" id="PTHR30238:SF4">
    <property type="entry name" value="SLL1022 PROTEIN"/>
    <property type="match status" value="1"/>
</dbReference>
<organism evidence="7 8">
    <name type="scientific">Nitrosospira briensis</name>
    <dbReference type="NCBI Taxonomy" id="35799"/>
    <lineage>
        <taxon>Bacteria</taxon>
        <taxon>Pseudomonadati</taxon>
        <taxon>Pseudomonadota</taxon>
        <taxon>Betaproteobacteria</taxon>
        <taxon>Nitrosomonadales</taxon>
        <taxon>Nitrosomonadaceae</taxon>
        <taxon>Nitrosospira</taxon>
    </lineage>
</organism>
<proteinExistence type="inferred from homology"/>
<keyword evidence="3 6" id="KW-0812">Transmembrane</keyword>
<evidence type="ECO:0000256" key="3">
    <source>
        <dbReference type="ARBA" id="ARBA00022692"/>
    </source>
</evidence>
<evidence type="ECO:0000256" key="4">
    <source>
        <dbReference type="ARBA" id="ARBA00022989"/>
    </source>
</evidence>
<feature type="transmembrane region" description="Helical" evidence="6">
    <location>
        <begin position="199"/>
        <end position="220"/>
    </location>
</feature>
<protein>
    <submittedName>
        <fullName evidence="7">Integral membrane protein, YjbE family</fullName>
    </submittedName>
</protein>
<keyword evidence="5 6" id="KW-0472">Membrane</keyword>
<evidence type="ECO:0000256" key="5">
    <source>
        <dbReference type="ARBA" id="ARBA00023136"/>
    </source>
</evidence>
<feature type="transmembrane region" description="Helical" evidence="6">
    <location>
        <begin position="71"/>
        <end position="89"/>
    </location>
</feature>
<evidence type="ECO:0000256" key="1">
    <source>
        <dbReference type="ARBA" id="ARBA00004141"/>
    </source>
</evidence>
<dbReference type="PANTHER" id="PTHR30238">
    <property type="entry name" value="MEMBRANE BOUND PREDICTED REDOX MODULATOR"/>
    <property type="match status" value="1"/>
</dbReference>
<comment type="similarity">
    <text evidence="2">Belongs to the TerC family.</text>
</comment>
<feature type="transmembrane region" description="Helical" evidence="6">
    <location>
        <begin position="160"/>
        <end position="179"/>
    </location>
</feature>
<feature type="transmembrane region" description="Helical" evidence="6">
    <location>
        <begin position="135"/>
        <end position="153"/>
    </location>
</feature>
<keyword evidence="8" id="KW-1185">Reference proteome</keyword>
<evidence type="ECO:0000313" key="7">
    <source>
        <dbReference type="EMBL" id="SFN80630.1"/>
    </source>
</evidence>
<name>A0A1I5C0Q6_9PROT</name>
<dbReference type="RefSeq" id="WP_074796950.1">
    <property type="nucleotide sequence ID" value="NZ_FOVJ01000003.1"/>
</dbReference>
<evidence type="ECO:0000313" key="8">
    <source>
        <dbReference type="Proteomes" id="UP000183107"/>
    </source>
</evidence>
<accession>A0A1I5C0Q6</accession>
<comment type="subcellular location">
    <subcellularLocation>
        <location evidence="1">Membrane</location>
        <topology evidence="1">Multi-pass membrane protein</topology>
    </subcellularLocation>
</comment>
<dbReference type="Proteomes" id="UP000183107">
    <property type="component" value="Unassembled WGS sequence"/>
</dbReference>
<evidence type="ECO:0000256" key="2">
    <source>
        <dbReference type="ARBA" id="ARBA00007511"/>
    </source>
</evidence>
<dbReference type="GO" id="GO:0016020">
    <property type="term" value="C:membrane"/>
    <property type="evidence" value="ECO:0007669"/>
    <property type="project" value="UniProtKB-SubCell"/>
</dbReference>
<dbReference type="Pfam" id="PF03741">
    <property type="entry name" value="TerC"/>
    <property type="match status" value="1"/>
</dbReference>
<dbReference type="NCBIfam" id="TIGR03717">
    <property type="entry name" value="R_switched_YjbE"/>
    <property type="match status" value="1"/>
</dbReference>
<dbReference type="STRING" id="1266925.GCA_000619905_02054"/>
<dbReference type="OrthoDB" id="5295733at2"/>
<keyword evidence="4 6" id="KW-1133">Transmembrane helix</keyword>
<dbReference type="InterPro" id="IPR005496">
    <property type="entry name" value="Integral_membrane_TerC"/>
</dbReference>